<dbReference type="InterPro" id="IPR050660">
    <property type="entry name" value="NEK_Ser/Thr_kinase"/>
</dbReference>
<dbReference type="InterPro" id="IPR000719">
    <property type="entry name" value="Prot_kinase_dom"/>
</dbReference>
<dbReference type="InterPro" id="IPR011009">
    <property type="entry name" value="Kinase-like_dom_sf"/>
</dbReference>
<dbReference type="SUPFAM" id="SSF56112">
    <property type="entry name" value="Protein kinase-like (PK-like)"/>
    <property type="match status" value="2"/>
</dbReference>
<keyword evidence="11" id="KW-1185">Reference proteome</keyword>
<dbReference type="PROSITE" id="PS50011">
    <property type="entry name" value="PROTEIN_KINASE_DOM"/>
    <property type="match status" value="2"/>
</dbReference>
<evidence type="ECO:0000256" key="6">
    <source>
        <dbReference type="ARBA" id="ARBA00022840"/>
    </source>
</evidence>
<dbReference type="InterPro" id="IPR049832">
    <property type="entry name" value="BREX_PglW"/>
</dbReference>
<dbReference type="PROSITE" id="PS00107">
    <property type="entry name" value="PROTEIN_KINASE_ATP"/>
    <property type="match status" value="1"/>
</dbReference>
<reference evidence="10" key="1">
    <citation type="submission" date="2023-03" db="EMBL/GenBank/DDBJ databases">
        <title>Actinorhabdospora filicis NBRC 111898.</title>
        <authorList>
            <person name="Ichikawa N."/>
            <person name="Sato H."/>
            <person name="Tonouchi N."/>
        </authorList>
    </citation>
    <scope>NUCLEOTIDE SEQUENCE</scope>
    <source>
        <strain evidence="10">NBRC 111898</strain>
    </source>
</reference>
<dbReference type="Pfam" id="PF08378">
    <property type="entry name" value="NERD"/>
    <property type="match status" value="1"/>
</dbReference>
<dbReference type="EC" id="2.7.11.1" evidence="2"/>
<keyword evidence="6 7" id="KW-0067">ATP-binding</keyword>
<dbReference type="GO" id="GO:0004674">
    <property type="term" value="F:protein serine/threonine kinase activity"/>
    <property type="evidence" value="ECO:0007669"/>
    <property type="project" value="UniProtKB-EC"/>
</dbReference>
<dbReference type="RefSeq" id="WP_285664608.1">
    <property type="nucleotide sequence ID" value="NZ_BSTX01000003.1"/>
</dbReference>
<keyword evidence="5 10" id="KW-0418">Kinase</keyword>
<evidence type="ECO:0000256" key="2">
    <source>
        <dbReference type="ARBA" id="ARBA00012513"/>
    </source>
</evidence>
<proteinExistence type="inferred from homology"/>
<gene>
    <name evidence="10" type="ORF">Afil01_42620</name>
</gene>
<keyword evidence="3" id="KW-0808">Transferase</keyword>
<evidence type="ECO:0000259" key="9">
    <source>
        <dbReference type="PROSITE" id="PS50011"/>
    </source>
</evidence>
<dbReference type="Gene3D" id="1.10.510.10">
    <property type="entry name" value="Transferase(Phosphotransferase) domain 1"/>
    <property type="match status" value="2"/>
</dbReference>
<dbReference type="Proteomes" id="UP001165079">
    <property type="component" value="Unassembled WGS sequence"/>
</dbReference>
<dbReference type="GO" id="GO:0005524">
    <property type="term" value="F:ATP binding"/>
    <property type="evidence" value="ECO:0007669"/>
    <property type="project" value="UniProtKB-UniRule"/>
</dbReference>
<evidence type="ECO:0000256" key="3">
    <source>
        <dbReference type="ARBA" id="ARBA00022679"/>
    </source>
</evidence>
<dbReference type="PANTHER" id="PTHR43671:SF13">
    <property type="entry name" value="SERINE_THREONINE-PROTEIN KINASE NEK2"/>
    <property type="match status" value="1"/>
</dbReference>
<dbReference type="EMBL" id="BSTX01000003">
    <property type="protein sequence ID" value="GLZ79455.1"/>
    <property type="molecule type" value="Genomic_DNA"/>
</dbReference>
<dbReference type="InterPro" id="IPR011528">
    <property type="entry name" value="NERD"/>
</dbReference>
<organism evidence="10 11">
    <name type="scientific">Actinorhabdospora filicis</name>
    <dbReference type="NCBI Taxonomy" id="1785913"/>
    <lineage>
        <taxon>Bacteria</taxon>
        <taxon>Bacillati</taxon>
        <taxon>Actinomycetota</taxon>
        <taxon>Actinomycetes</taxon>
        <taxon>Micromonosporales</taxon>
        <taxon>Micromonosporaceae</taxon>
        <taxon>Actinorhabdospora</taxon>
    </lineage>
</organism>
<feature type="domain" description="Protein kinase" evidence="9">
    <location>
        <begin position="517"/>
        <end position="774"/>
    </location>
</feature>
<dbReference type="NCBIfam" id="NF033442">
    <property type="entry name" value="BREX_PglW"/>
    <property type="match status" value="1"/>
</dbReference>
<evidence type="ECO:0000256" key="7">
    <source>
        <dbReference type="PROSITE-ProRule" id="PRU10141"/>
    </source>
</evidence>
<evidence type="ECO:0000256" key="4">
    <source>
        <dbReference type="ARBA" id="ARBA00022741"/>
    </source>
</evidence>
<comment type="similarity">
    <text evidence="1">Belongs to the protein kinase superfamily. NEK Ser/Thr protein kinase family. NIMA subfamily.</text>
</comment>
<name>A0A9W6SP58_9ACTN</name>
<evidence type="ECO:0000256" key="8">
    <source>
        <dbReference type="SAM" id="MobiDB-lite"/>
    </source>
</evidence>
<dbReference type="InterPro" id="IPR017441">
    <property type="entry name" value="Protein_kinase_ATP_BS"/>
</dbReference>
<dbReference type="Pfam" id="PF00069">
    <property type="entry name" value="Pkinase"/>
    <property type="match status" value="2"/>
</dbReference>
<dbReference type="SMART" id="SM00220">
    <property type="entry name" value="S_TKc"/>
    <property type="match status" value="1"/>
</dbReference>
<protein>
    <recommendedName>
        <fullName evidence="2">non-specific serine/threonine protein kinase</fullName>
        <ecNumber evidence="2">2.7.11.1</ecNumber>
    </recommendedName>
</protein>
<evidence type="ECO:0000256" key="5">
    <source>
        <dbReference type="ARBA" id="ARBA00022777"/>
    </source>
</evidence>
<sequence length="1401" mass="152613">MTNPRWQGDKSQFAWEQEALDHIRSFFPDRAPYVARQCFTFTGTSGHARECDLLIGTPAGLTLVEIKSHSGTATNQGAMWSFSGYGRSFVNPYHLTDQKAKELKSRLHWAAQRIGIPVGEVPFVNAVTFLSAADLVCNFDQIQREHLYGREGKTAQTKLGGIWTALNGQPGYTHNRLTPGFARNFHRLLETMGVMPINTEQKVNSYRLGELLDDGPTWSDYLGENTALAGDAPRRIRIYVTGLTADGSVTDADRQSAERAANREYRSLLGIQHDGIVQAEAISNTSDLGTAVIFRHGKDWQRLDQYMAQQGADLDMYTRVAMLRQLTDALGHAHRQHLFHRALAARSVWVDASKPGEVPTLRIADWQTAAQAEATFSTLSGAGPLPSLARHIELTAGPYLAPDLRHLSGDPTPLDVFGLGAIGFLLLTGRPPALNGRDLGEVLSRDEALVPSAVSDDISFDLDDLIRGATRSAPSERYESVKDFSDILAIIEDDLRAPTVDELDALDARGKDRLGEYEIVQVLGTGATARALLAKDSEGKEVVLKVALATGASERLELEAVQLRDLHSGYIVRYLAGPLPLGKRKVLVLDRAGKQTLADYLRKEGRLTIEELQDWSHDLFEALRYLEQEEVYHRDIKPDNLGIHEFPRKGKKGRQLVLFDFSLAGVSDNELLAGTQGYLDPFLGSHNRLRYDGAAERYAVAVTLYEMATRELPSWGDGSIDPKLLRADVVIPVISKSSFDPALAAGLEKFFRKALHREASERYLSHDEMRTAFAKVFESLDEPVPSEHPTTNSEGGPLPDGITANTSIYDVGLSARAVSLAVERLNVSTAGELIEIPANKIAQLRGTGLPVRNALNQRAREIRDRLKASEPAPTPVADLEGAAPSIDEMVRRIVPGGHNLDHTRRVRLLLGLPDGDRTATEPGWATVSAITQATGIDEEALIDSLQKARLYWDKSVKGMSALRDTIATILTAHGRVMELGGLSVALLQERGSDLDDAVARRVSAMACVRAALEWDSTLAKQHLAFRRLPDGAVLVATISEDPAQPSDTELLDHAVALGARASELVKLTEAELLPSPSRVLAALLDVPRPENMPALPDTDLVRLAAGASPHAAATQRLELYPVDLEPERAIRVAQLGVYLTERATAVPKLVERVYSRLPELRGFPADGTTLAGLLEADGYDTEIGRRDGVEYLSLKAAPLTRSLSARHSRTADAQTPQQEARALLAVKTRDGGLLAIKVPVKQAQVIAAELAGLPQVRAVDVSERFLATLKQIVDERGGKPSWEAVLKADSPDASPRAQSGFMSLLEQVWPRLEAEFTEIPGVVLLHNATPLGRYPGGQRLLGRLIAAAREAEANPHALWVLCPMESLGLPAQIDGNMIGAISAQAEQLALTGALVTWTGDK</sequence>
<evidence type="ECO:0000313" key="11">
    <source>
        <dbReference type="Proteomes" id="UP001165079"/>
    </source>
</evidence>
<evidence type="ECO:0000313" key="10">
    <source>
        <dbReference type="EMBL" id="GLZ79455.1"/>
    </source>
</evidence>
<evidence type="ECO:0000256" key="1">
    <source>
        <dbReference type="ARBA" id="ARBA00010886"/>
    </source>
</evidence>
<feature type="domain" description="Protein kinase" evidence="9">
    <location>
        <begin position="206"/>
        <end position="491"/>
    </location>
</feature>
<comment type="caution">
    <text evidence="10">The sequence shown here is derived from an EMBL/GenBank/DDBJ whole genome shotgun (WGS) entry which is preliminary data.</text>
</comment>
<feature type="binding site" evidence="7">
    <location>
        <position position="545"/>
    </location>
    <ligand>
        <name>ATP</name>
        <dbReference type="ChEBI" id="CHEBI:30616"/>
    </ligand>
</feature>
<accession>A0A9W6SP58</accession>
<dbReference type="PANTHER" id="PTHR43671">
    <property type="entry name" value="SERINE/THREONINE-PROTEIN KINASE NEK"/>
    <property type="match status" value="1"/>
</dbReference>
<keyword evidence="4 7" id="KW-0547">Nucleotide-binding</keyword>
<feature type="region of interest" description="Disordered" evidence="8">
    <location>
        <begin position="781"/>
        <end position="801"/>
    </location>
</feature>